<evidence type="ECO:0000259" key="1">
    <source>
        <dbReference type="PROSITE" id="PS50404"/>
    </source>
</evidence>
<organism evidence="2 3">
    <name type="scientific">Alsobacter metallidurans</name>
    <dbReference type="NCBI Taxonomy" id="340221"/>
    <lineage>
        <taxon>Bacteria</taxon>
        <taxon>Pseudomonadati</taxon>
        <taxon>Pseudomonadota</taxon>
        <taxon>Alphaproteobacteria</taxon>
        <taxon>Hyphomicrobiales</taxon>
        <taxon>Alsobacteraceae</taxon>
        <taxon>Alsobacter</taxon>
    </lineage>
</organism>
<dbReference type="Pfam" id="PF13410">
    <property type="entry name" value="GST_C_2"/>
    <property type="match status" value="1"/>
</dbReference>
<dbReference type="Gene3D" id="1.20.1050.10">
    <property type="match status" value="1"/>
</dbReference>
<dbReference type="Pfam" id="PF13409">
    <property type="entry name" value="GST_N_2"/>
    <property type="match status" value="1"/>
</dbReference>
<name>A0A917MHY8_9HYPH</name>
<accession>A0A917MHY8</accession>
<feature type="domain" description="GST N-terminal" evidence="1">
    <location>
        <begin position="1"/>
        <end position="82"/>
    </location>
</feature>
<gene>
    <name evidence="2" type="ORF">GCM10007036_22860</name>
</gene>
<keyword evidence="3" id="KW-1185">Reference proteome</keyword>
<dbReference type="CDD" id="cd03205">
    <property type="entry name" value="GST_C_6"/>
    <property type="match status" value="1"/>
</dbReference>
<dbReference type="AlphaFoldDB" id="A0A917MHY8"/>
<dbReference type="InterPro" id="IPR050983">
    <property type="entry name" value="GST_Omega/HSP26"/>
</dbReference>
<dbReference type="RefSeq" id="WP_188517901.1">
    <property type="nucleotide sequence ID" value="NZ_BMES01000002.1"/>
</dbReference>
<dbReference type="SUPFAM" id="SSF52833">
    <property type="entry name" value="Thioredoxin-like"/>
    <property type="match status" value="1"/>
</dbReference>
<dbReference type="Proteomes" id="UP000603912">
    <property type="component" value="Unassembled WGS sequence"/>
</dbReference>
<protein>
    <submittedName>
        <fullName evidence="2">Glutathione S-transferase</fullName>
    </submittedName>
</protein>
<dbReference type="CDD" id="cd03049">
    <property type="entry name" value="GST_N_3"/>
    <property type="match status" value="1"/>
</dbReference>
<evidence type="ECO:0000313" key="2">
    <source>
        <dbReference type="EMBL" id="GGH19742.1"/>
    </source>
</evidence>
<dbReference type="PANTHER" id="PTHR43968">
    <property type="match status" value="1"/>
</dbReference>
<dbReference type="PANTHER" id="PTHR43968:SF6">
    <property type="entry name" value="GLUTATHIONE S-TRANSFERASE OMEGA"/>
    <property type="match status" value="1"/>
</dbReference>
<dbReference type="Gene3D" id="3.40.30.10">
    <property type="entry name" value="Glutaredoxin"/>
    <property type="match status" value="1"/>
</dbReference>
<dbReference type="GO" id="GO:0005737">
    <property type="term" value="C:cytoplasm"/>
    <property type="evidence" value="ECO:0007669"/>
    <property type="project" value="TreeGrafter"/>
</dbReference>
<dbReference type="InterPro" id="IPR036282">
    <property type="entry name" value="Glutathione-S-Trfase_C_sf"/>
</dbReference>
<proteinExistence type="predicted"/>
<dbReference type="EMBL" id="BMES01000002">
    <property type="protein sequence ID" value="GGH19742.1"/>
    <property type="molecule type" value="Genomic_DNA"/>
</dbReference>
<dbReference type="InterPro" id="IPR036249">
    <property type="entry name" value="Thioredoxin-like_sf"/>
</dbReference>
<sequence length="203" mass="22134">MKLYSAATSPFVRKVVIVAHERGLFDQLTLVPAQASPVNPNREIVAQNPAGKVPTLVLDDGSAVFDSRVIAEYIDAINGPKLFPPAGKARWTALSLQSLADEMTDAALLARYETTMRPEALRWDAWLNGAKGKIVASVAQLEERWIEELTGEITIGSISVGCALGYLDFRFGDMAWRNGNDRLAAWYETFAARPSMVATIPPG</sequence>
<dbReference type="SUPFAM" id="SSF47616">
    <property type="entry name" value="GST C-terminal domain-like"/>
    <property type="match status" value="1"/>
</dbReference>
<comment type="caution">
    <text evidence="2">The sequence shown here is derived from an EMBL/GenBank/DDBJ whole genome shotgun (WGS) entry which is preliminary data.</text>
</comment>
<dbReference type="PROSITE" id="PS50404">
    <property type="entry name" value="GST_NTER"/>
    <property type="match status" value="1"/>
</dbReference>
<reference evidence="2" key="1">
    <citation type="journal article" date="2014" name="Int. J. Syst. Evol. Microbiol.">
        <title>Complete genome sequence of Corynebacterium casei LMG S-19264T (=DSM 44701T), isolated from a smear-ripened cheese.</title>
        <authorList>
            <consortium name="US DOE Joint Genome Institute (JGI-PGF)"/>
            <person name="Walter F."/>
            <person name="Albersmeier A."/>
            <person name="Kalinowski J."/>
            <person name="Ruckert C."/>
        </authorList>
    </citation>
    <scope>NUCLEOTIDE SEQUENCE</scope>
    <source>
        <strain evidence="2">CGMCC 1.12214</strain>
    </source>
</reference>
<reference evidence="2" key="2">
    <citation type="submission" date="2020-09" db="EMBL/GenBank/DDBJ databases">
        <authorList>
            <person name="Sun Q."/>
            <person name="Zhou Y."/>
        </authorList>
    </citation>
    <scope>NUCLEOTIDE SEQUENCE</scope>
    <source>
        <strain evidence="2">CGMCC 1.12214</strain>
    </source>
</reference>
<evidence type="ECO:0000313" key="3">
    <source>
        <dbReference type="Proteomes" id="UP000603912"/>
    </source>
</evidence>
<dbReference type="InterPro" id="IPR004045">
    <property type="entry name" value="Glutathione_S-Trfase_N"/>
</dbReference>